<evidence type="ECO:0000313" key="1">
    <source>
        <dbReference type="EMBL" id="KAF9073809.1"/>
    </source>
</evidence>
<dbReference type="OrthoDB" id="3178019at2759"/>
<dbReference type="Proteomes" id="UP000772434">
    <property type="component" value="Unassembled WGS sequence"/>
</dbReference>
<gene>
    <name evidence="1" type="ORF">BDP27DRAFT_266941</name>
</gene>
<comment type="caution">
    <text evidence="1">The sequence shown here is derived from an EMBL/GenBank/DDBJ whole genome shotgun (WGS) entry which is preliminary data.</text>
</comment>
<dbReference type="EMBL" id="JADNRY010000016">
    <property type="protein sequence ID" value="KAF9073809.1"/>
    <property type="molecule type" value="Genomic_DNA"/>
</dbReference>
<keyword evidence="2" id="KW-1185">Reference proteome</keyword>
<protein>
    <submittedName>
        <fullName evidence="1">Uncharacterized protein</fullName>
    </submittedName>
</protein>
<dbReference type="AlphaFoldDB" id="A0A9P5Q2X6"/>
<sequence length="378" mass="41437">MAISLKLIPAIDEAVLIAVPEWHTTSSSVELRFSAVLDDDELQQLKKDGVKVQVWSDIPAGGRTEGDWGEIELHEVVSDGSSDVSLVTLGDDNNLNTFLSAVCSVPYPSKDFSFTYRLVYPSGHVQWLGYFGRNGTIHFERTSSDISGVVFGEGWTTMRAPFTWNTRGRLVEDVPIVRLVSPEEWTIWSLGKDSFCEGATNEASLLFLVPRLRPYAIYCPRTLILSASLDTSISVSAAGHIHASGEGSLFLQTFEPSLGSIDSFLDSVLGPTHLEYQLLGIFKHYIVLTSAGSSVQAIIIPLLPQAFASHIAISSESLARILSAARSTNSLARQTSSSVPRSSREDRSNVPFMKAYFTLRLIGSSRDDWSYGSFLAFL</sequence>
<proteinExistence type="predicted"/>
<organism evidence="1 2">
    <name type="scientific">Rhodocollybia butyracea</name>
    <dbReference type="NCBI Taxonomy" id="206335"/>
    <lineage>
        <taxon>Eukaryota</taxon>
        <taxon>Fungi</taxon>
        <taxon>Dikarya</taxon>
        <taxon>Basidiomycota</taxon>
        <taxon>Agaricomycotina</taxon>
        <taxon>Agaricomycetes</taxon>
        <taxon>Agaricomycetidae</taxon>
        <taxon>Agaricales</taxon>
        <taxon>Marasmiineae</taxon>
        <taxon>Omphalotaceae</taxon>
        <taxon>Rhodocollybia</taxon>
    </lineage>
</organism>
<reference evidence="1" key="1">
    <citation type="submission" date="2020-11" db="EMBL/GenBank/DDBJ databases">
        <authorList>
            <consortium name="DOE Joint Genome Institute"/>
            <person name="Ahrendt S."/>
            <person name="Riley R."/>
            <person name="Andreopoulos W."/>
            <person name="Labutti K."/>
            <person name="Pangilinan J."/>
            <person name="Ruiz-Duenas F.J."/>
            <person name="Barrasa J.M."/>
            <person name="Sanchez-Garcia M."/>
            <person name="Camarero S."/>
            <person name="Miyauchi S."/>
            <person name="Serrano A."/>
            <person name="Linde D."/>
            <person name="Babiker R."/>
            <person name="Drula E."/>
            <person name="Ayuso-Fernandez I."/>
            <person name="Pacheco R."/>
            <person name="Padilla G."/>
            <person name="Ferreira P."/>
            <person name="Barriuso J."/>
            <person name="Kellner H."/>
            <person name="Castanera R."/>
            <person name="Alfaro M."/>
            <person name="Ramirez L."/>
            <person name="Pisabarro A.G."/>
            <person name="Kuo A."/>
            <person name="Tritt A."/>
            <person name="Lipzen A."/>
            <person name="He G."/>
            <person name="Yan M."/>
            <person name="Ng V."/>
            <person name="Cullen D."/>
            <person name="Martin F."/>
            <person name="Rosso M.-N."/>
            <person name="Henrissat B."/>
            <person name="Hibbett D."/>
            <person name="Martinez A.T."/>
            <person name="Grigoriev I.V."/>
        </authorList>
    </citation>
    <scope>NUCLEOTIDE SEQUENCE</scope>
    <source>
        <strain evidence="1">AH 40177</strain>
    </source>
</reference>
<evidence type="ECO:0000313" key="2">
    <source>
        <dbReference type="Proteomes" id="UP000772434"/>
    </source>
</evidence>
<name>A0A9P5Q2X6_9AGAR</name>
<accession>A0A9P5Q2X6</accession>